<dbReference type="Proteomes" id="UP000281084">
    <property type="component" value="Unassembled WGS sequence"/>
</dbReference>
<name>A0A3A8FK09_9GAMM</name>
<accession>A0A3A8FK09</accession>
<dbReference type="EMBL" id="RAXZ01000063">
    <property type="protein sequence ID" value="RKG47327.1"/>
    <property type="molecule type" value="Genomic_DNA"/>
</dbReference>
<proteinExistence type="predicted"/>
<comment type="caution">
    <text evidence="1">The sequence shown here is derived from an EMBL/GenBank/DDBJ whole genome shotgun (WGS) entry which is preliminary data.</text>
</comment>
<gene>
    <name evidence="1" type="ORF">D7V64_16900</name>
</gene>
<organism evidence="1 2">
    <name type="scientific">Acinetobacter cumulans</name>
    <dbReference type="NCBI Taxonomy" id="2136182"/>
    <lineage>
        <taxon>Bacteria</taxon>
        <taxon>Pseudomonadati</taxon>
        <taxon>Pseudomonadota</taxon>
        <taxon>Gammaproteobacteria</taxon>
        <taxon>Moraxellales</taxon>
        <taxon>Moraxellaceae</taxon>
        <taxon>Acinetobacter</taxon>
    </lineage>
</organism>
<evidence type="ECO:0000313" key="2">
    <source>
        <dbReference type="Proteomes" id="UP000281084"/>
    </source>
</evidence>
<protein>
    <submittedName>
        <fullName evidence="1">Uncharacterized protein</fullName>
    </submittedName>
</protein>
<reference evidence="1 2" key="1">
    <citation type="submission" date="2018-09" db="EMBL/GenBank/DDBJ databases">
        <title>The draft genome of Acinetobacter spp. strains.</title>
        <authorList>
            <person name="Qin J."/>
            <person name="Feng Y."/>
            <person name="Zong Z."/>
        </authorList>
    </citation>
    <scope>NUCLEOTIDE SEQUENCE [LARGE SCALE GENOMIC DNA]</scope>
    <source>
        <strain evidence="1 2">WCHAc060002</strain>
    </source>
</reference>
<sequence length="331" mass="38175">MIQEQIFMSTLNDHEIIQIFRNHARPLSNKLTEMLNEHYTHQTERRGCGYTQATRVLAEYINIPRDAQELNDLKLFDQFDTKSLKQLLEQQSMHPIHITDWHNLDQNPEIITFLAKHCHETFAEQLEQAVYFQKKLRHIAQHAQLEESQVLSQLIADVILPHTCHDTSLTQLHTLQEKPKVGSCPMAENFFLKIAHGKILRQGRINIFVDDNSKPILLEKINMGDDHSCISLQPLLMNGVRLPAGALFSVDYDAEMPEQYPSCSDFKGHIIPYRAARGFWFLRLTTLAISPENRARAFSTHYAQQIENGLYSPGTTQLQQLVDLAQRQVRA</sequence>
<evidence type="ECO:0000313" key="1">
    <source>
        <dbReference type="EMBL" id="RKG47327.1"/>
    </source>
</evidence>
<dbReference type="AlphaFoldDB" id="A0A3A8FK09"/>